<evidence type="ECO:0000259" key="1">
    <source>
        <dbReference type="SMART" id="SM00382"/>
    </source>
</evidence>
<dbReference type="RefSeq" id="WP_194290897.1">
    <property type="nucleotide sequence ID" value="NZ_WEGI01000007.1"/>
</dbReference>
<dbReference type="EMBL" id="WEGI01000007">
    <property type="protein sequence ID" value="MQY28030.1"/>
    <property type="molecule type" value="Genomic_DNA"/>
</dbReference>
<name>A0A7K0DQH9_9NOCA</name>
<dbReference type="InterPro" id="IPR003593">
    <property type="entry name" value="AAA+_ATPase"/>
</dbReference>
<accession>A0A7K0DQH9</accession>
<proteinExistence type="predicted"/>
<organism evidence="2 3">
    <name type="scientific">Nocardia aurantia</name>
    <dbReference type="NCBI Taxonomy" id="2585199"/>
    <lineage>
        <taxon>Bacteria</taxon>
        <taxon>Bacillati</taxon>
        <taxon>Actinomycetota</taxon>
        <taxon>Actinomycetes</taxon>
        <taxon>Mycobacteriales</taxon>
        <taxon>Nocardiaceae</taxon>
        <taxon>Nocardia</taxon>
    </lineage>
</organism>
<evidence type="ECO:0000313" key="2">
    <source>
        <dbReference type="EMBL" id="MQY28030.1"/>
    </source>
</evidence>
<gene>
    <name evidence="2" type="ORF">NRB56_36130</name>
</gene>
<comment type="caution">
    <text evidence="2">The sequence shown here is derived from an EMBL/GenBank/DDBJ whole genome shotgun (WGS) entry which is preliminary data.</text>
</comment>
<evidence type="ECO:0000313" key="3">
    <source>
        <dbReference type="Proteomes" id="UP000431401"/>
    </source>
</evidence>
<dbReference type="GO" id="GO:0016887">
    <property type="term" value="F:ATP hydrolysis activity"/>
    <property type="evidence" value="ECO:0007669"/>
    <property type="project" value="InterPro"/>
</dbReference>
<keyword evidence="3" id="KW-1185">Reference proteome</keyword>
<dbReference type="InterPro" id="IPR027417">
    <property type="entry name" value="P-loop_NTPase"/>
</dbReference>
<dbReference type="InterPro" id="IPR049945">
    <property type="entry name" value="AAA_22"/>
</dbReference>
<feature type="domain" description="AAA+ ATPase" evidence="1">
    <location>
        <begin position="33"/>
        <end position="208"/>
    </location>
</feature>
<sequence length="527" mass="57915">MRTFNTTGQCDPELHYMLPAQARLPKARGLIEQGLYFVVHAPRQTGKTTTLTALADALSAENEQVAVLVSCETAQVAGDDYSAAEDIVLYSIREAVLDRDYPESWLPPSVWPDAPPGTKIKAGLRAWARQCPVPIVLLLDEVDAMHGQSMMTLLRQLRDGFRVRPKGFPASVVLSGLRDIREYKAASGGDPARLGGASPFNIAVDSMRIGDFSVDDIAALYGQYTTDSGQPFTEDALQRVFAYSAGQPWLVNAIARQILVEIEVRPPVPITADHIDEATRRLIDGRAVHLDSVVAKLAEPRVRRIVEPLIAGLLPEVDPSYNDDVAYVRDLGLIARDSPVAVANPIYREVLARVLAQPVMDMVTDSPRSFILSDGRIDLDKLLREFVAFWREKGAMMAVGRGYNEAGAQLVLLGYLYRIVNGGGFVDSEYGVGTGRVEIFLRKPYTGTDGKRAVQREAMELKVWWPGREDPVDEGLDQLDSYLAGVGLETGTLVIFDRRPGAAPLSERGVFTEEVTAEGRKVQLLRI</sequence>
<dbReference type="SMART" id="SM00382">
    <property type="entry name" value="AAA"/>
    <property type="match status" value="1"/>
</dbReference>
<protein>
    <recommendedName>
        <fullName evidence="1">AAA+ ATPase domain-containing protein</fullName>
    </recommendedName>
</protein>
<dbReference type="Gene3D" id="3.40.50.300">
    <property type="entry name" value="P-loop containing nucleotide triphosphate hydrolases"/>
    <property type="match status" value="1"/>
</dbReference>
<dbReference type="Pfam" id="PF13401">
    <property type="entry name" value="AAA_22"/>
    <property type="match status" value="1"/>
</dbReference>
<dbReference type="AlphaFoldDB" id="A0A7K0DQH9"/>
<dbReference type="Proteomes" id="UP000431401">
    <property type="component" value="Unassembled WGS sequence"/>
</dbReference>
<reference evidence="2 3" key="1">
    <citation type="submission" date="2019-10" db="EMBL/GenBank/DDBJ databases">
        <title>Nocardia macrotermitis sp. nov. and Nocardia aurantia sp. nov., isolated from the gut of fungus growing-termite Macrotermes natalensis.</title>
        <authorList>
            <person name="Benndorf R."/>
            <person name="Schwitalla J."/>
            <person name="Martin K."/>
            <person name="De Beer W."/>
            <person name="Kaster A.-K."/>
            <person name="Vollmers J."/>
            <person name="Poulsen M."/>
            <person name="Beemelmanns C."/>
        </authorList>
    </citation>
    <scope>NUCLEOTIDE SEQUENCE [LARGE SCALE GENOMIC DNA]</scope>
    <source>
        <strain evidence="2 3">RB56</strain>
    </source>
</reference>
<dbReference type="SUPFAM" id="SSF52540">
    <property type="entry name" value="P-loop containing nucleoside triphosphate hydrolases"/>
    <property type="match status" value="1"/>
</dbReference>